<keyword evidence="8" id="KW-1185">Reference proteome</keyword>
<organism evidence="5 8">
    <name type="scientific">Medicago truncatula</name>
    <name type="common">Barrel medic</name>
    <name type="synonym">Medicago tribuloides</name>
    <dbReference type="NCBI Taxonomy" id="3880"/>
    <lineage>
        <taxon>Eukaryota</taxon>
        <taxon>Viridiplantae</taxon>
        <taxon>Streptophyta</taxon>
        <taxon>Embryophyta</taxon>
        <taxon>Tracheophyta</taxon>
        <taxon>Spermatophyta</taxon>
        <taxon>Magnoliopsida</taxon>
        <taxon>eudicotyledons</taxon>
        <taxon>Gunneridae</taxon>
        <taxon>Pentapetalae</taxon>
        <taxon>rosids</taxon>
        <taxon>fabids</taxon>
        <taxon>Fabales</taxon>
        <taxon>Fabaceae</taxon>
        <taxon>Papilionoideae</taxon>
        <taxon>50 kb inversion clade</taxon>
        <taxon>NPAAA clade</taxon>
        <taxon>Hologalegina</taxon>
        <taxon>IRL clade</taxon>
        <taxon>Trifolieae</taxon>
        <taxon>Medicago</taxon>
    </lineage>
</organism>
<proteinExistence type="inferred from homology"/>
<reference evidence="5 8" key="2">
    <citation type="journal article" date="2014" name="BMC Genomics">
        <title>An improved genome release (version Mt4.0) for the model legume Medicago truncatula.</title>
        <authorList>
            <person name="Tang H."/>
            <person name="Krishnakumar V."/>
            <person name="Bidwell S."/>
            <person name="Rosen B."/>
            <person name="Chan A."/>
            <person name="Zhou S."/>
            <person name="Gentzbittel L."/>
            <person name="Childs K.L."/>
            <person name="Yandell M."/>
            <person name="Gundlach H."/>
            <person name="Mayer K.F."/>
            <person name="Schwartz D.C."/>
            <person name="Town C.D."/>
        </authorList>
    </citation>
    <scope>GENOME REANNOTATION</scope>
    <source>
        <strain evidence="5">A17</strain>
        <strain evidence="7 8">cv. Jemalong A17</strain>
    </source>
</reference>
<reference evidence="6" key="4">
    <citation type="journal article" date="2018" name="Nat. Plants">
        <title>Whole-genome landscape of Medicago truncatula symbiotic genes.</title>
        <authorList>
            <person name="Pecrix Y."/>
            <person name="Gamas P."/>
            <person name="Carrere S."/>
        </authorList>
    </citation>
    <scope>NUCLEOTIDE SEQUENCE</scope>
    <source>
        <tissue evidence="6">Leaves</tissue>
    </source>
</reference>
<dbReference type="EnsemblPlants" id="KEH22946">
    <property type="protein sequence ID" value="KEH22946"/>
    <property type="gene ID" value="MTR_7g062780"/>
</dbReference>
<dbReference type="AlphaFoldDB" id="A0A072U0M7"/>
<dbReference type="EC" id="2.7.11.1" evidence="6"/>
<keyword evidence="3" id="KW-0732">Signal</keyword>
<evidence type="ECO:0000256" key="2">
    <source>
        <dbReference type="ARBA" id="ARBA00022734"/>
    </source>
</evidence>
<comment type="similarity">
    <text evidence="1">Belongs to the leguminous lectin family.</text>
</comment>
<evidence type="ECO:0000256" key="1">
    <source>
        <dbReference type="ARBA" id="ARBA00007606"/>
    </source>
</evidence>
<gene>
    <name evidence="5" type="ordered locus">MTR_7g062780</name>
    <name evidence="6" type="ORF">MtrunA17_Chr7g0239231</name>
</gene>
<sequence length="157" mass="17470">MFLKLVFMLFFLVTLVASEDNSFIYNNRGFQSFHLYLDGIAELTSGGLPRLTNDTKQYKGHALYPKPIVFKNTSSESVSSFSTTFLFAIKSPDPELTLSGHGIVLLFQLSPTKGQPNSLPGQYLGLFNNSNNGNSSNHVFGVHHTYSESQYVTSLYI</sequence>
<accession>A0A072U0M7</accession>
<feature type="chain" id="PRO_5014499209" evidence="3">
    <location>
        <begin position="19"/>
        <end position="157"/>
    </location>
</feature>
<evidence type="ECO:0000313" key="7">
    <source>
        <dbReference type="EnsemblPlants" id="KEH22946"/>
    </source>
</evidence>
<dbReference type="Pfam" id="PF00139">
    <property type="entry name" value="Lectin_legB"/>
    <property type="match status" value="1"/>
</dbReference>
<dbReference type="SUPFAM" id="SSF49899">
    <property type="entry name" value="Concanavalin A-like lectins/glucanases"/>
    <property type="match status" value="1"/>
</dbReference>
<dbReference type="GO" id="GO:0004674">
    <property type="term" value="F:protein serine/threonine kinase activity"/>
    <property type="evidence" value="ECO:0007669"/>
    <property type="project" value="UniProtKB-KW"/>
</dbReference>
<evidence type="ECO:0000256" key="3">
    <source>
        <dbReference type="SAM" id="SignalP"/>
    </source>
</evidence>
<dbReference type="EMBL" id="CM001223">
    <property type="protein sequence ID" value="KEH22946.1"/>
    <property type="molecule type" value="Genomic_DNA"/>
</dbReference>
<dbReference type="EMBL" id="PSQE01000007">
    <property type="protein sequence ID" value="RHN46164.1"/>
    <property type="molecule type" value="Genomic_DNA"/>
</dbReference>
<dbReference type="Gramene" id="rna40607">
    <property type="protein sequence ID" value="RHN46164.1"/>
    <property type="gene ID" value="gene40607"/>
</dbReference>
<dbReference type="Proteomes" id="UP000265566">
    <property type="component" value="Chromosome 7"/>
</dbReference>
<evidence type="ECO:0000313" key="5">
    <source>
        <dbReference type="EMBL" id="KEH22946.1"/>
    </source>
</evidence>
<protein>
    <submittedName>
        <fullName evidence="5">Legume lectin beta domain protein</fullName>
    </submittedName>
    <submittedName>
        <fullName evidence="6">Putative non-specific serine/threonine protein kinase</fullName>
        <ecNumber evidence="6">2.7.11.1</ecNumber>
    </submittedName>
</protein>
<dbReference type="STRING" id="3880.A0A072U0M7"/>
<feature type="domain" description="Legume lectin" evidence="4">
    <location>
        <begin position="22"/>
        <end position="142"/>
    </location>
</feature>
<evidence type="ECO:0000259" key="4">
    <source>
        <dbReference type="Pfam" id="PF00139"/>
    </source>
</evidence>
<dbReference type="PANTHER" id="PTHR32401">
    <property type="entry name" value="CONCANAVALIN A-LIKE LECTIN FAMILY PROTEIN"/>
    <property type="match status" value="1"/>
</dbReference>
<evidence type="ECO:0000313" key="6">
    <source>
        <dbReference type="EMBL" id="RHN46164.1"/>
    </source>
</evidence>
<keyword evidence="2" id="KW-0430">Lectin</keyword>
<dbReference type="GO" id="GO:0030246">
    <property type="term" value="F:carbohydrate binding"/>
    <property type="evidence" value="ECO:0007669"/>
    <property type="project" value="UniProtKB-KW"/>
</dbReference>
<evidence type="ECO:0000313" key="8">
    <source>
        <dbReference type="Proteomes" id="UP000002051"/>
    </source>
</evidence>
<dbReference type="Gene3D" id="2.60.120.200">
    <property type="match status" value="1"/>
</dbReference>
<name>A0A072U0M7_MEDTR</name>
<dbReference type="Proteomes" id="UP000002051">
    <property type="component" value="Unassembled WGS sequence"/>
</dbReference>
<dbReference type="GO" id="GO:0009610">
    <property type="term" value="P:response to symbiotic fungus"/>
    <property type="evidence" value="ECO:0007669"/>
    <property type="project" value="UniProtKB-ARBA"/>
</dbReference>
<reference evidence="7" key="3">
    <citation type="submission" date="2015-04" db="UniProtKB">
        <authorList>
            <consortium name="EnsemblPlants"/>
        </authorList>
    </citation>
    <scope>IDENTIFICATION</scope>
    <source>
        <strain evidence="7">cv. Jemalong A17</strain>
    </source>
</reference>
<dbReference type="HOGENOM" id="CLU_1680566_0_0_1"/>
<reference evidence="5 8" key="1">
    <citation type="journal article" date="2011" name="Nature">
        <title>The Medicago genome provides insight into the evolution of rhizobial symbioses.</title>
        <authorList>
            <person name="Young N.D."/>
            <person name="Debelle F."/>
            <person name="Oldroyd G.E."/>
            <person name="Geurts R."/>
            <person name="Cannon S.B."/>
            <person name="Udvardi M.K."/>
            <person name="Benedito V.A."/>
            <person name="Mayer K.F."/>
            <person name="Gouzy J."/>
            <person name="Schoof H."/>
            <person name="Van de Peer Y."/>
            <person name="Proost S."/>
            <person name="Cook D.R."/>
            <person name="Meyers B.C."/>
            <person name="Spannagl M."/>
            <person name="Cheung F."/>
            <person name="De Mita S."/>
            <person name="Krishnakumar V."/>
            <person name="Gundlach H."/>
            <person name="Zhou S."/>
            <person name="Mudge J."/>
            <person name="Bharti A.K."/>
            <person name="Murray J.D."/>
            <person name="Naoumkina M.A."/>
            <person name="Rosen B."/>
            <person name="Silverstein K.A."/>
            <person name="Tang H."/>
            <person name="Rombauts S."/>
            <person name="Zhao P.X."/>
            <person name="Zhou P."/>
            <person name="Barbe V."/>
            <person name="Bardou P."/>
            <person name="Bechner M."/>
            <person name="Bellec A."/>
            <person name="Berger A."/>
            <person name="Berges H."/>
            <person name="Bidwell S."/>
            <person name="Bisseling T."/>
            <person name="Choisne N."/>
            <person name="Couloux A."/>
            <person name="Denny R."/>
            <person name="Deshpande S."/>
            <person name="Dai X."/>
            <person name="Doyle J.J."/>
            <person name="Dudez A.M."/>
            <person name="Farmer A.D."/>
            <person name="Fouteau S."/>
            <person name="Franken C."/>
            <person name="Gibelin C."/>
            <person name="Gish J."/>
            <person name="Goldstein S."/>
            <person name="Gonzalez A.J."/>
            <person name="Green P.J."/>
            <person name="Hallab A."/>
            <person name="Hartog M."/>
            <person name="Hua A."/>
            <person name="Humphray S.J."/>
            <person name="Jeong D.H."/>
            <person name="Jing Y."/>
            <person name="Jocker A."/>
            <person name="Kenton S.M."/>
            <person name="Kim D.J."/>
            <person name="Klee K."/>
            <person name="Lai H."/>
            <person name="Lang C."/>
            <person name="Lin S."/>
            <person name="Macmil S.L."/>
            <person name="Magdelenat G."/>
            <person name="Matthews L."/>
            <person name="McCorrison J."/>
            <person name="Monaghan E.L."/>
            <person name="Mun J.H."/>
            <person name="Najar F.Z."/>
            <person name="Nicholson C."/>
            <person name="Noirot C."/>
            <person name="O'Bleness M."/>
            <person name="Paule C.R."/>
            <person name="Poulain J."/>
            <person name="Prion F."/>
            <person name="Qin B."/>
            <person name="Qu C."/>
            <person name="Retzel E.F."/>
            <person name="Riddle C."/>
            <person name="Sallet E."/>
            <person name="Samain S."/>
            <person name="Samson N."/>
            <person name="Sanders I."/>
            <person name="Saurat O."/>
            <person name="Scarpelli C."/>
            <person name="Schiex T."/>
            <person name="Segurens B."/>
            <person name="Severin A.J."/>
            <person name="Sherrier D.J."/>
            <person name="Shi R."/>
            <person name="Sims S."/>
            <person name="Singer S.R."/>
            <person name="Sinharoy S."/>
            <person name="Sterck L."/>
            <person name="Viollet A."/>
            <person name="Wang B.B."/>
            <person name="Wang K."/>
            <person name="Wang M."/>
            <person name="Wang X."/>
            <person name="Warfsmann J."/>
            <person name="Weissenbach J."/>
            <person name="White D.D."/>
            <person name="White J.D."/>
            <person name="Wiley G.B."/>
            <person name="Wincker P."/>
            <person name="Xing Y."/>
            <person name="Yang L."/>
            <person name="Yao Z."/>
            <person name="Ying F."/>
            <person name="Zhai J."/>
            <person name="Zhou L."/>
            <person name="Zuber A."/>
            <person name="Denarie J."/>
            <person name="Dixon R.A."/>
            <person name="May G.D."/>
            <person name="Schwartz D.C."/>
            <person name="Rogers J."/>
            <person name="Quetier F."/>
            <person name="Town C.D."/>
            <person name="Roe B.A."/>
        </authorList>
    </citation>
    <scope>NUCLEOTIDE SEQUENCE [LARGE SCALE GENOMIC DNA]</scope>
    <source>
        <strain evidence="5">A17</strain>
        <strain evidence="7 8">cv. Jemalong A17</strain>
    </source>
</reference>
<dbReference type="InterPro" id="IPR050258">
    <property type="entry name" value="Leguminous_Lectin"/>
</dbReference>
<keyword evidence="6" id="KW-0723">Serine/threonine-protein kinase</keyword>
<feature type="signal peptide" evidence="3">
    <location>
        <begin position="1"/>
        <end position="18"/>
    </location>
</feature>
<dbReference type="InterPro" id="IPR013320">
    <property type="entry name" value="ConA-like_dom_sf"/>
</dbReference>
<keyword evidence="6" id="KW-0418">Kinase</keyword>
<dbReference type="PANTHER" id="PTHR32401:SF50">
    <property type="entry name" value="OS07G0133000 PROTEIN"/>
    <property type="match status" value="1"/>
</dbReference>
<keyword evidence="6" id="KW-0808">Transferase</keyword>
<dbReference type="InterPro" id="IPR001220">
    <property type="entry name" value="Legume_lectin_dom"/>
</dbReference>